<evidence type="ECO:0000256" key="6">
    <source>
        <dbReference type="ARBA" id="ARBA00022989"/>
    </source>
</evidence>
<dbReference type="SUPFAM" id="SSF161098">
    <property type="entry name" value="MetI-like"/>
    <property type="match status" value="1"/>
</dbReference>
<dbReference type="GO" id="GO:0055085">
    <property type="term" value="P:transmembrane transport"/>
    <property type="evidence" value="ECO:0007669"/>
    <property type="project" value="InterPro"/>
</dbReference>
<dbReference type="GO" id="GO:0005886">
    <property type="term" value="C:plasma membrane"/>
    <property type="evidence" value="ECO:0007669"/>
    <property type="project" value="UniProtKB-SubCell"/>
</dbReference>
<dbReference type="InterPro" id="IPR035906">
    <property type="entry name" value="MetI-like_sf"/>
</dbReference>
<feature type="non-terminal residue" evidence="10">
    <location>
        <position position="81"/>
    </location>
</feature>
<organism evidence="10 11">
    <name type="scientific">Rhodoplanes roseus</name>
    <dbReference type="NCBI Taxonomy" id="29409"/>
    <lineage>
        <taxon>Bacteria</taxon>
        <taxon>Pseudomonadati</taxon>
        <taxon>Pseudomonadota</taxon>
        <taxon>Alphaproteobacteria</taxon>
        <taxon>Hyphomicrobiales</taxon>
        <taxon>Nitrobacteraceae</taxon>
        <taxon>Rhodoplanes</taxon>
    </lineage>
</organism>
<evidence type="ECO:0000256" key="8">
    <source>
        <dbReference type="SAM" id="Phobius"/>
    </source>
</evidence>
<feature type="transmembrane region" description="Helical" evidence="8">
    <location>
        <begin position="54"/>
        <end position="75"/>
    </location>
</feature>
<dbReference type="PROSITE" id="PS50928">
    <property type="entry name" value="ABC_TM1"/>
    <property type="match status" value="1"/>
</dbReference>
<feature type="non-terminal residue" evidence="10">
    <location>
        <position position="1"/>
    </location>
</feature>
<accession>A0A327JXX6</accession>
<keyword evidence="2" id="KW-0813">Transport</keyword>
<gene>
    <name evidence="10" type="ORF">CH341_32930</name>
</gene>
<evidence type="ECO:0000256" key="3">
    <source>
        <dbReference type="ARBA" id="ARBA00022475"/>
    </source>
</evidence>
<evidence type="ECO:0000256" key="1">
    <source>
        <dbReference type="ARBA" id="ARBA00004429"/>
    </source>
</evidence>
<keyword evidence="3" id="KW-1003">Cell membrane</keyword>
<dbReference type="AlphaFoldDB" id="A0A327JXX6"/>
<keyword evidence="4" id="KW-0997">Cell inner membrane</keyword>
<evidence type="ECO:0000259" key="9">
    <source>
        <dbReference type="PROSITE" id="PS50928"/>
    </source>
</evidence>
<feature type="domain" description="ABC transmembrane type-1" evidence="9">
    <location>
        <begin position="16"/>
        <end position="81"/>
    </location>
</feature>
<keyword evidence="7 8" id="KW-0472">Membrane</keyword>
<evidence type="ECO:0000256" key="2">
    <source>
        <dbReference type="ARBA" id="ARBA00022448"/>
    </source>
</evidence>
<dbReference type="EMBL" id="NPEX01000973">
    <property type="protein sequence ID" value="RAI30891.1"/>
    <property type="molecule type" value="Genomic_DNA"/>
</dbReference>
<evidence type="ECO:0000313" key="11">
    <source>
        <dbReference type="Proteomes" id="UP000249130"/>
    </source>
</evidence>
<evidence type="ECO:0000313" key="10">
    <source>
        <dbReference type="EMBL" id="RAI30891.1"/>
    </source>
</evidence>
<evidence type="ECO:0000256" key="4">
    <source>
        <dbReference type="ARBA" id="ARBA00022519"/>
    </source>
</evidence>
<dbReference type="Gene3D" id="1.10.3720.10">
    <property type="entry name" value="MetI-like"/>
    <property type="match status" value="1"/>
</dbReference>
<evidence type="ECO:0000256" key="7">
    <source>
        <dbReference type="ARBA" id="ARBA00023136"/>
    </source>
</evidence>
<dbReference type="PANTHER" id="PTHR43357">
    <property type="entry name" value="INNER MEMBRANE ABC TRANSPORTER PERMEASE PROTEIN YDCV"/>
    <property type="match status" value="1"/>
</dbReference>
<dbReference type="PANTHER" id="PTHR43357:SF4">
    <property type="entry name" value="INNER MEMBRANE ABC TRANSPORTER PERMEASE PROTEIN YDCV"/>
    <property type="match status" value="1"/>
</dbReference>
<proteinExistence type="predicted"/>
<comment type="caution">
    <text evidence="10">The sequence shown here is derived from an EMBL/GenBank/DDBJ whole genome shotgun (WGS) entry which is preliminary data.</text>
</comment>
<name>A0A327JXX6_9BRAD</name>
<dbReference type="InterPro" id="IPR000515">
    <property type="entry name" value="MetI-like"/>
</dbReference>
<sequence>QWYREVFDNPLWIGAAWRSFVVAFSVAVVALMLGVPAAFYLVRRARRTTAIMAFLISPLIMPHIIIAVALFYLFAQIGLVG</sequence>
<reference evidence="10 11" key="1">
    <citation type="submission" date="2017-07" db="EMBL/GenBank/DDBJ databases">
        <title>Draft Genome Sequences of Select Purple Nonsulfur Bacteria.</title>
        <authorList>
            <person name="Lasarre B."/>
            <person name="Mckinlay J.B."/>
        </authorList>
    </citation>
    <scope>NUCLEOTIDE SEQUENCE [LARGE SCALE GENOMIC DNA]</scope>
    <source>
        <strain evidence="10 11">DSM 5909</strain>
    </source>
</reference>
<feature type="transmembrane region" description="Helical" evidence="8">
    <location>
        <begin position="20"/>
        <end position="42"/>
    </location>
</feature>
<keyword evidence="11" id="KW-1185">Reference proteome</keyword>
<evidence type="ECO:0000256" key="5">
    <source>
        <dbReference type="ARBA" id="ARBA00022692"/>
    </source>
</evidence>
<comment type="subcellular location">
    <subcellularLocation>
        <location evidence="1">Cell inner membrane</location>
        <topology evidence="1">Multi-pass membrane protein</topology>
    </subcellularLocation>
</comment>
<keyword evidence="5 8" id="KW-0812">Transmembrane</keyword>
<keyword evidence="6 8" id="KW-1133">Transmembrane helix</keyword>
<dbReference type="Proteomes" id="UP000249130">
    <property type="component" value="Unassembled WGS sequence"/>
</dbReference>
<protein>
    <recommendedName>
        <fullName evidence="9">ABC transmembrane type-1 domain-containing protein</fullName>
    </recommendedName>
</protein>